<proteinExistence type="predicted"/>
<name>A0A0A8Z1P5_ARUDO</name>
<dbReference type="EMBL" id="GBRH01269103">
    <property type="protein sequence ID" value="JAD28792.1"/>
    <property type="molecule type" value="Transcribed_RNA"/>
</dbReference>
<sequence length="27" mass="3265">MVYQFSYIPRFLLRTLKAHYAISVFSI</sequence>
<dbReference type="AlphaFoldDB" id="A0A0A8Z1P5"/>
<reference evidence="1" key="1">
    <citation type="submission" date="2014-09" db="EMBL/GenBank/DDBJ databases">
        <authorList>
            <person name="Magalhaes I.L.F."/>
            <person name="Oliveira U."/>
            <person name="Santos F.R."/>
            <person name="Vidigal T.H.D.A."/>
            <person name="Brescovit A.D."/>
            <person name="Santos A.J."/>
        </authorList>
    </citation>
    <scope>NUCLEOTIDE SEQUENCE</scope>
    <source>
        <tissue evidence="1">Shoot tissue taken approximately 20 cm above the soil surface</tissue>
    </source>
</reference>
<evidence type="ECO:0000313" key="1">
    <source>
        <dbReference type="EMBL" id="JAD28792.1"/>
    </source>
</evidence>
<organism evidence="1">
    <name type="scientific">Arundo donax</name>
    <name type="common">Giant reed</name>
    <name type="synonym">Donax arundinaceus</name>
    <dbReference type="NCBI Taxonomy" id="35708"/>
    <lineage>
        <taxon>Eukaryota</taxon>
        <taxon>Viridiplantae</taxon>
        <taxon>Streptophyta</taxon>
        <taxon>Embryophyta</taxon>
        <taxon>Tracheophyta</taxon>
        <taxon>Spermatophyta</taxon>
        <taxon>Magnoliopsida</taxon>
        <taxon>Liliopsida</taxon>
        <taxon>Poales</taxon>
        <taxon>Poaceae</taxon>
        <taxon>PACMAD clade</taxon>
        <taxon>Arundinoideae</taxon>
        <taxon>Arundineae</taxon>
        <taxon>Arundo</taxon>
    </lineage>
</organism>
<protein>
    <submittedName>
        <fullName evidence="1">Uncharacterized protein</fullName>
    </submittedName>
</protein>
<reference evidence="1" key="2">
    <citation type="journal article" date="2015" name="Data Brief">
        <title>Shoot transcriptome of the giant reed, Arundo donax.</title>
        <authorList>
            <person name="Barrero R.A."/>
            <person name="Guerrero F.D."/>
            <person name="Moolhuijzen P."/>
            <person name="Goolsby J.A."/>
            <person name="Tidwell J."/>
            <person name="Bellgard S.E."/>
            <person name="Bellgard M.I."/>
        </authorList>
    </citation>
    <scope>NUCLEOTIDE SEQUENCE</scope>
    <source>
        <tissue evidence="1">Shoot tissue taken approximately 20 cm above the soil surface</tissue>
    </source>
</reference>
<accession>A0A0A8Z1P5</accession>